<reference evidence="3" key="1">
    <citation type="submission" date="2016-10" db="EMBL/GenBank/DDBJ databases">
        <authorList>
            <person name="Varghese N."/>
            <person name="Submissions S."/>
        </authorList>
    </citation>
    <scope>NUCLEOTIDE SEQUENCE [LARGE SCALE GENOMIC DNA]</scope>
    <source>
        <strain evidence="3">DSM 24767</strain>
    </source>
</reference>
<organism evidence="2 3">
    <name type="scientific">Natronobacterium texcoconense</name>
    <dbReference type="NCBI Taxonomy" id="1095778"/>
    <lineage>
        <taxon>Archaea</taxon>
        <taxon>Methanobacteriati</taxon>
        <taxon>Methanobacteriota</taxon>
        <taxon>Stenosarchaea group</taxon>
        <taxon>Halobacteria</taxon>
        <taxon>Halobacteriales</taxon>
        <taxon>Natrialbaceae</taxon>
        <taxon>Natronobacterium</taxon>
    </lineage>
</organism>
<dbReference type="AlphaFoldDB" id="A0A1H1CHM7"/>
<dbReference type="STRING" id="1095778.SAMN04489842_1409"/>
<feature type="region of interest" description="Disordered" evidence="1">
    <location>
        <begin position="1"/>
        <end position="86"/>
    </location>
</feature>
<proteinExistence type="predicted"/>
<accession>A0A1H1CHM7</accession>
<dbReference type="Proteomes" id="UP000198848">
    <property type="component" value="Unassembled WGS sequence"/>
</dbReference>
<dbReference type="PROSITE" id="PS51257">
    <property type="entry name" value="PROKAR_LIPOPROTEIN"/>
    <property type="match status" value="1"/>
</dbReference>
<evidence type="ECO:0000256" key="1">
    <source>
        <dbReference type="SAM" id="MobiDB-lite"/>
    </source>
</evidence>
<sequence>MYRRTLLGTVGTAGVAGCLTSDTEGSDDDVSDGHNESSGDAGDSPDNGIDGRDSDSDDEDGREPPKTDEEFETPDPDFETIHKIGEAEPIAIEAKPDREYEYIEAEETVRIQDSRGETRELSFDEWGTRQALSAAESHVISLLEDEDVGSMIDVGIGGPGLSEVSNKDVDESDFDREGESSIVVSHTTLYTQTGEKHDEPAIGFEYLVELIPTKIEVTMLFDEREYTAVLPVLCHREWAQPH</sequence>
<evidence type="ECO:0000313" key="3">
    <source>
        <dbReference type="Proteomes" id="UP000198848"/>
    </source>
</evidence>
<dbReference type="OrthoDB" id="168765at2157"/>
<protein>
    <submittedName>
        <fullName evidence="2">Uncharacterized protein</fullName>
    </submittedName>
</protein>
<keyword evidence="3" id="KW-1185">Reference proteome</keyword>
<gene>
    <name evidence="2" type="ORF">SAMN04489842_1409</name>
</gene>
<name>A0A1H1CHM7_NATTX</name>
<evidence type="ECO:0000313" key="2">
    <source>
        <dbReference type="EMBL" id="SDQ63674.1"/>
    </source>
</evidence>
<feature type="compositionally biased region" description="Acidic residues" evidence="1">
    <location>
        <begin position="69"/>
        <end position="78"/>
    </location>
</feature>
<dbReference type="RefSeq" id="WP_090379236.1">
    <property type="nucleotide sequence ID" value="NZ_FNLC01000001.1"/>
</dbReference>
<dbReference type="EMBL" id="FNLC01000001">
    <property type="protein sequence ID" value="SDQ63674.1"/>
    <property type="molecule type" value="Genomic_DNA"/>
</dbReference>